<dbReference type="Proteomes" id="UP000275078">
    <property type="component" value="Unassembled WGS sequence"/>
</dbReference>
<evidence type="ECO:0000313" key="3">
    <source>
        <dbReference type="Proteomes" id="UP000275078"/>
    </source>
</evidence>
<evidence type="ECO:0000256" key="1">
    <source>
        <dbReference type="SAM" id="MobiDB-lite"/>
    </source>
</evidence>
<reference evidence="2 3" key="1">
    <citation type="journal article" date="2018" name="Nat. Ecol. Evol.">
        <title>Pezizomycetes genomes reveal the molecular basis of ectomycorrhizal truffle lifestyle.</title>
        <authorList>
            <person name="Murat C."/>
            <person name="Payen T."/>
            <person name="Noel B."/>
            <person name="Kuo A."/>
            <person name="Morin E."/>
            <person name="Chen J."/>
            <person name="Kohler A."/>
            <person name="Krizsan K."/>
            <person name="Balestrini R."/>
            <person name="Da Silva C."/>
            <person name="Montanini B."/>
            <person name="Hainaut M."/>
            <person name="Levati E."/>
            <person name="Barry K.W."/>
            <person name="Belfiori B."/>
            <person name="Cichocki N."/>
            <person name="Clum A."/>
            <person name="Dockter R.B."/>
            <person name="Fauchery L."/>
            <person name="Guy J."/>
            <person name="Iotti M."/>
            <person name="Le Tacon F."/>
            <person name="Lindquist E.A."/>
            <person name="Lipzen A."/>
            <person name="Malagnac F."/>
            <person name="Mello A."/>
            <person name="Molinier V."/>
            <person name="Miyauchi S."/>
            <person name="Poulain J."/>
            <person name="Riccioni C."/>
            <person name="Rubini A."/>
            <person name="Sitrit Y."/>
            <person name="Splivallo R."/>
            <person name="Traeger S."/>
            <person name="Wang M."/>
            <person name="Zifcakova L."/>
            <person name="Wipf D."/>
            <person name="Zambonelli A."/>
            <person name="Paolocci F."/>
            <person name="Nowrousian M."/>
            <person name="Ottonello S."/>
            <person name="Baldrian P."/>
            <person name="Spatafora J.W."/>
            <person name="Henrissat B."/>
            <person name="Nagy L.G."/>
            <person name="Aury J.M."/>
            <person name="Wincker P."/>
            <person name="Grigoriev I.V."/>
            <person name="Bonfante P."/>
            <person name="Martin F.M."/>
        </authorList>
    </citation>
    <scope>NUCLEOTIDE SEQUENCE [LARGE SCALE GENOMIC DNA]</scope>
    <source>
        <strain evidence="2 3">RN42</strain>
    </source>
</reference>
<dbReference type="EMBL" id="ML119650">
    <property type="protein sequence ID" value="RPA86277.1"/>
    <property type="molecule type" value="Genomic_DNA"/>
</dbReference>
<proteinExistence type="predicted"/>
<gene>
    <name evidence="2" type="ORF">BJ508DRAFT_148717</name>
</gene>
<sequence length="314" mass="35546">MNGKVGFYGFYHKVGSFRQIRRFLPPPTSSESASTTRRLLPINLIPTNLVNFRILQPGYTMTSEVTGDKGEVWNVRHPSLPGLMDAILFLMENYAKDVTHRDEPYYMLDYLTAEEYEQMGPVALKKEILYFHGKNMWVHVMDISFKKEDRGGRDCLEEVPERIRKVAALLRPSSESYLLQLIVNADPYEDDAEEPDDNFADGSWEEVYGVSHLIRLREEKTLAQSSVAVIKVSGQDKENKKPVTSKIPPRSPTKRVPGSLPRAASKGNLKENVPFSPNKVPRSPSKRASTTLKVGEDDDEGAGLATTMQRRLRF</sequence>
<keyword evidence="3" id="KW-1185">Reference proteome</keyword>
<feature type="region of interest" description="Disordered" evidence="1">
    <location>
        <begin position="233"/>
        <end position="314"/>
    </location>
</feature>
<organism evidence="2 3">
    <name type="scientific">Ascobolus immersus RN42</name>
    <dbReference type="NCBI Taxonomy" id="1160509"/>
    <lineage>
        <taxon>Eukaryota</taxon>
        <taxon>Fungi</taxon>
        <taxon>Dikarya</taxon>
        <taxon>Ascomycota</taxon>
        <taxon>Pezizomycotina</taxon>
        <taxon>Pezizomycetes</taxon>
        <taxon>Pezizales</taxon>
        <taxon>Ascobolaceae</taxon>
        <taxon>Ascobolus</taxon>
    </lineage>
</organism>
<evidence type="ECO:0000313" key="2">
    <source>
        <dbReference type="EMBL" id="RPA86277.1"/>
    </source>
</evidence>
<accession>A0A3N4ILI2</accession>
<protein>
    <submittedName>
        <fullName evidence="2">Uncharacterized protein</fullName>
    </submittedName>
</protein>
<name>A0A3N4ILI2_ASCIM</name>
<dbReference type="AlphaFoldDB" id="A0A3N4ILI2"/>